<proteinExistence type="predicted"/>
<keyword evidence="2" id="KW-1185">Reference proteome</keyword>
<organism evidence="1 2">
    <name type="scientific">Mya arenaria</name>
    <name type="common">Soft-shell clam</name>
    <dbReference type="NCBI Taxonomy" id="6604"/>
    <lineage>
        <taxon>Eukaryota</taxon>
        <taxon>Metazoa</taxon>
        <taxon>Spiralia</taxon>
        <taxon>Lophotrochozoa</taxon>
        <taxon>Mollusca</taxon>
        <taxon>Bivalvia</taxon>
        <taxon>Autobranchia</taxon>
        <taxon>Heteroconchia</taxon>
        <taxon>Euheterodonta</taxon>
        <taxon>Imparidentia</taxon>
        <taxon>Neoheterodontei</taxon>
        <taxon>Myida</taxon>
        <taxon>Myoidea</taxon>
        <taxon>Myidae</taxon>
        <taxon>Mya</taxon>
    </lineage>
</organism>
<name>A0ABY7FNH8_MYAAR</name>
<sequence>MEPSSSLVKVRRNSECQCIAADYARPLGKTAKDEVGSNECIQAESRKEVIANFFTKLEKRLIENGLLDASERIYIVDESAFTMENTSKEIVFGSDPKTQTVTAEKSKTVTMIESANAKGHSSKHIAICKGADRRPTLILCDGRKFHLPLTLVNIMGEIALGDFVCFATTHQPDNTTP</sequence>
<evidence type="ECO:0000313" key="1">
    <source>
        <dbReference type="EMBL" id="WAR23765.1"/>
    </source>
</evidence>
<protein>
    <recommendedName>
        <fullName evidence="3">Transposase</fullName>
    </recommendedName>
</protein>
<evidence type="ECO:0000313" key="2">
    <source>
        <dbReference type="Proteomes" id="UP001164746"/>
    </source>
</evidence>
<evidence type="ECO:0008006" key="3">
    <source>
        <dbReference type="Google" id="ProtNLM"/>
    </source>
</evidence>
<accession>A0ABY7FNH8</accession>
<dbReference type="EMBL" id="CP111024">
    <property type="protein sequence ID" value="WAR23765.1"/>
    <property type="molecule type" value="Genomic_DNA"/>
</dbReference>
<gene>
    <name evidence="1" type="ORF">MAR_037434</name>
</gene>
<reference evidence="1" key="1">
    <citation type="submission" date="2022-11" db="EMBL/GenBank/DDBJ databases">
        <title>Centuries of genome instability and evolution in soft-shell clam transmissible cancer (bioRxiv).</title>
        <authorList>
            <person name="Hart S.F.M."/>
            <person name="Yonemitsu M.A."/>
            <person name="Giersch R.M."/>
            <person name="Beal B.F."/>
            <person name="Arriagada G."/>
            <person name="Davis B.W."/>
            <person name="Ostrander E.A."/>
            <person name="Goff S.P."/>
            <person name="Metzger M.J."/>
        </authorList>
    </citation>
    <scope>NUCLEOTIDE SEQUENCE</scope>
    <source>
        <strain evidence="1">MELC-2E11</strain>
        <tissue evidence="1">Siphon/mantle</tissue>
    </source>
</reference>
<dbReference type="Proteomes" id="UP001164746">
    <property type="component" value="Chromosome 13"/>
</dbReference>